<evidence type="ECO:0000313" key="2">
    <source>
        <dbReference type="EMBL" id="GJE96738.1"/>
    </source>
</evidence>
<sequence length="391" mass="42351">MPPRQATPMPEIEEPAHKRARKAPVASNTVDKPEGPSAPVGKGTRGQSKKAEENKVDGQAPAAPVRDIESSSKSADAGDGTSVGKETAGPVNKPDDITVAQNTPASAEHGADSSSSASGTIDSTGTDHSGHAATDDAEIFTCDVRAYFDQELVDRFNSVNLYCNETSGCATLSTVPLESLDWGNSQGKGYKGESWLAWGSHRLTLWGVVEVAFNDLHENGRPVGTSALRFRPLLNRDWATAAHFMTARREPAREEWQTDTFRASKFMNAASVPEQHMEPFTAVYDATNKYQNKKLMPKIDAADILVGDIVVVEMHVKRFVGTRDKGTDDTCATDDAGSSKGGRKRGGVPKWAPKRVWSEWETCFTLEAVSLVFKGSTFYTPPEPVSEDVEF</sequence>
<dbReference type="AlphaFoldDB" id="A0A9P3GIW5"/>
<name>A0A9P3GIW5_9APHY</name>
<protein>
    <submittedName>
        <fullName evidence="2">Uncharacterized protein</fullName>
    </submittedName>
</protein>
<evidence type="ECO:0000256" key="1">
    <source>
        <dbReference type="SAM" id="MobiDB-lite"/>
    </source>
</evidence>
<gene>
    <name evidence="2" type="ORF">PsYK624_129440</name>
</gene>
<feature type="region of interest" description="Disordered" evidence="1">
    <location>
        <begin position="323"/>
        <end position="350"/>
    </location>
</feature>
<organism evidence="2 3">
    <name type="scientific">Phanerochaete sordida</name>
    <dbReference type="NCBI Taxonomy" id="48140"/>
    <lineage>
        <taxon>Eukaryota</taxon>
        <taxon>Fungi</taxon>
        <taxon>Dikarya</taxon>
        <taxon>Basidiomycota</taxon>
        <taxon>Agaricomycotina</taxon>
        <taxon>Agaricomycetes</taxon>
        <taxon>Polyporales</taxon>
        <taxon>Phanerochaetaceae</taxon>
        <taxon>Phanerochaete</taxon>
    </lineage>
</organism>
<reference evidence="2 3" key="1">
    <citation type="submission" date="2021-08" db="EMBL/GenBank/DDBJ databases">
        <title>Draft Genome Sequence of Phanerochaete sordida strain YK-624.</title>
        <authorList>
            <person name="Mori T."/>
            <person name="Dohra H."/>
            <person name="Suzuki T."/>
            <person name="Kawagishi H."/>
            <person name="Hirai H."/>
        </authorList>
    </citation>
    <scope>NUCLEOTIDE SEQUENCE [LARGE SCALE GENOMIC DNA]</scope>
    <source>
        <strain evidence="2 3">YK-624</strain>
    </source>
</reference>
<feature type="compositionally biased region" description="Low complexity" evidence="1">
    <location>
        <begin position="106"/>
        <end position="127"/>
    </location>
</feature>
<feature type="compositionally biased region" description="Low complexity" evidence="1">
    <location>
        <begin position="329"/>
        <end position="338"/>
    </location>
</feature>
<dbReference type="OrthoDB" id="3269308at2759"/>
<evidence type="ECO:0000313" key="3">
    <source>
        <dbReference type="Proteomes" id="UP000703269"/>
    </source>
</evidence>
<feature type="region of interest" description="Disordered" evidence="1">
    <location>
        <begin position="1"/>
        <end position="132"/>
    </location>
</feature>
<proteinExistence type="predicted"/>
<comment type="caution">
    <text evidence="2">The sequence shown here is derived from an EMBL/GenBank/DDBJ whole genome shotgun (WGS) entry which is preliminary data.</text>
</comment>
<dbReference type="Proteomes" id="UP000703269">
    <property type="component" value="Unassembled WGS sequence"/>
</dbReference>
<dbReference type="EMBL" id="BPQB01000063">
    <property type="protein sequence ID" value="GJE96738.1"/>
    <property type="molecule type" value="Genomic_DNA"/>
</dbReference>
<keyword evidence="3" id="KW-1185">Reference proteome</keyword>
<accession>A0A9P3GIW5</accession>